<dbReference type="GO" id="GO:0010181">
    <property type="term" value="F:FMN binding"/>
    <property type="evidence" value="ECO:0007669"/>
    <property type="project" value="TreeGrafter"/>
</dbReference>
<accession>A0A926CZI5</accession>
<dbReference type="Pfam" id="PF01264">
    <property type="entry name" value="Chorismate_synt"/>
    <property type="match status" value="1"/>
</dbReference>
<evidence type="ECO:0000256" key="6">
    <source>
        <dbReference type="ARBA" id="ARBA00022643"/>
    </source>
</evidence>
<proteinExistence type="inferred from homology"/>
<comment type="subunit">
    <text evidence="11">Homotetramer.</text>
</comment>
<dbReference type="GO" id="GO:0005829">
    <property type="term" value="C:cytosol"/>
    <property type="evidence" value="ECO:0007669"/>
    <property type="project" value="TreeGrafter"/>
</dbReference>
<name>A0A926CZI5_9FIRM</name>
<protein>
    <recommendedName>
        <fullName evidence="3 11">Chorismate synthase</fullName>
        <shortName evidence="11">CS</shortName>
        <ecNumber evidence="3 11">4.2.3.5</ecNumber>
    </recommendedName>
    <alternativeName>
        <fullName evidence="11">5-enolpyruvylshikimate-3-phosphate phospholyase</fullName>
    </alternativeName>
</protein>
<evidence type="ECO:0000256" key="3">
    <source>
        <dbReference type="ARBA" id="ARBA00013036"/>
    </source>
</evidence>
<gene>
    <name evidence="11 12" type="primary">aroC</name>
    <name evidence="12" type="ORF">H8699_06050</name>
</gene>
<dbReference type="HAMAP" id="MF_00300">
    <property type="entry name" value="Chorismate_synth"/>
    <property type="match status" value="1"/>
</dbReference>
<keyword evidence="10 11" id="KW-0456">Lyase</keyword>
<dbReference type="GO" id="GO:0008652">
    <property type="term" value="P:amino acid biosynthetic process"/>
    <property type="evidence" value="ECO:0007669"/>
    <property type="project" value="UniProtKB-KW"/>
</dbReference>
<dbReference type="EMBL" id="JACRSO010000002">
    <property type="protein sequence ID" value="MBC8528983.1"/>
    <property type="molecule type" value="Genomic_DNA"/>
</dbReference>
<evidence type="ECO:0000256" key="10">
    <source>
        <dbReference type="ARBA" id="ARBA00023239"/>
    </source>
</evidence>
<feature type="binding site" evidence="11">
    <location>
        <position position="47"/>
    </location>
    <ligand>
        <name>NADP(+)</name>
        <dbReference type="ChEBI" id="CHEBI:58349"/>
    </ligand>
</feature>
<dbReference type="GO" id="GO:0009423">
    <property type="term" value="P:chorismate biosynthetic process"/>
    <property type="evidence" value="ECO:0007669"/>
    <property type="project" value="UniProtKB-UniRule"/>
</dbReference>
<feature type="binding site" evidence="11">
    <location>
        <position position="290"/>
    </location>
    <ligand>
        <name>FMN</name>
        <dbReference type="ChEBI" id="CHEBI:58210"/>
    </ligand>
</feature>
<dbReference type="RefSeq" id="WP_249284903.1">
    <property type="nucleotide sequence ID" value="NZ_JACRSO010000002.1"/>
</dbReference>
<keyword evidence="7 11" id="KW-0274">FAD</keyword>
<evidence type="ECO:0000313" key="12">
    <source>
        <dbReference type="EMBL" id="MBC8528983.1"/>
    </source>
</evidence>
<dbReference type="PROSITE" id="PS00788">
    <property type="entry name" value="CHORISMATE_SYNTHASE_2"/>
    <property type="match status" value="1"/>
</dbReference>
<dbReference type="PIRSF" id="PIRSF001456">
    <property type="entry name" value="Chorismate_synth"/>
    <property type="match status" value="1"/>
</dbReference>
<evidence type="ECO:0000256" key="1">
    <source>
        <dbReference type="ARBA" id="ARBA00005044"/>
    </source>
</evidence>
<dbReference type="NCBIfam" id="TIGR00033">
    <property type="entry name" value="aroC"/>
    <property type="match status" value="1"/>
</dbReference>
<keyword evidence="9 11" id="KW-0057">Aromatic amino acid biosynthesis</keyword>
<comment type="caution">
    <text evidence="11">Lacks conserved residue(s) required for the propagation of feature annotation.</text>
</comment>
<dbReference type="PROSITE" id="PS00789">
    <property type="entry name" value="CHORISMATE_SYNTHASE_3"/>
    <property type="match status" value="1"/>
</dbReference>
<keyword evidence="4 11" id="KW-0028">Amino-acid biosynthesis</keyword>
<dbReference type="Gene3D" id="3.60.150.10">
    <property type="entry name" value="Chorismate synthase AroC"/>
    <property type="match status" value="1"/>
</dbReference>
<keyword evidence="5 11" id="KW-0285">Flavoprotein</keyword>
<dbReference type="PANTHER" id="PTHR21085">
    <property type="entry name" value="CHORISMATE SYNTHASE"/>
    <property type="match status" value="1"/>
</dbReference>
<comment type="function">
    <text evidence="11">Catalyzes the anti-1,4-elimination of the C-3 phosphate and the C-6 proR hydrogen from 5-enolpyruvylshikimate-3-phosphate (EPSP) to yield chorismate, which is the branch point compound that serves as the starting substrate for the three terminal pathways of aromatic amino acid biosynthesis. This reaction introduces a second double bond into the aromatic ring system.</text>
</comment>
<comment type="caution">
    <text evidence="12">The sequence shown here is derived from an EMBL/GenBank/DDBJ whole genome shotgun (WGS) entry which is preliminary data.</text>
</comment>
<dbReference type="InterPro" id="IPR000453">
    <property type="entry name" value="Chorismate_synth"/>
</dbReference>
<dbReference type="SUPFAM" id="SSF103263">
    <property type="entry name" value="Chorismate synthase, AroC"/>
    <property type="match status" value="1"/>
</dbReference>
<keyword evidence="13" id="KW-1185">Reference proteome</keyword>
<evidence type="ECO:0000256" key="2">
    <source>
        <dbReference type="ARBA" id="ARBA00008014"/>
    </source>
</evidence>
<dbReference type="AlphaFoldDB" id="A0A926CZI5"/>
<dbReference type="Proteomes" id="UP000654279">
    <property type="component" value="Unassembled WGS sequence"/>
</dbReference>
<dbReference type="EC" id="4.2.3.5" evidence="3 11"/>
<keyword evidence="8 11" id="KW-0521">NADP</keyword>
<feature type="binding site" evidence="11">
    <location>
        <begin position="125"/>
        <end position="127"/>
    </location>
    <ligand>
        <name>FMN</name>
        <dbReference type="ChEBI" id="CHEBI:58210"/>
    </ligand>
</feature>
<organism evidence="12 13">
    <name type="scientific">Luoshenia tenuis</name>
    <dbReference type="NCBI Taxonomy" id="2763654"/>
    <lineage>
        <taxon>Bacteria</taxon>
        <taxon>Bacillati</taxon>
        <taxon>Bacillota</taxon>
        <taxon>Clostridia</taxon>
        <taxon>Christensenellales</taxon>
        <taxon>Christensenellaceae</taxon>
        <taxon>Luoshenia</taxon>
    </lineage>
</organism>
<dbReference type="CDD" id="cd07304">
    <property type="entry name" value="Chorismate_synthase"/>
    <property type="match status" value="1"/>
</dbReference>
<dbReference type="GO" id="GO:0004107">
    <property type="term" value="F:chorismate synthase activity"/>
    <property type="evidence" value="ECO:0007669"/>
    <property type="project" value="UniProtKB-UniRule"/>
</dbReference>
<sequence>MSGIFGENIKVSIFGESHGGGIGVTLHGLPSGVALDMEAISREMARRAPGGSPLSTARSEADEPEILSGFFNGFTTGTPLTALIRNRDTRSRDYAQLQDTVRPGHADYTGAVRYAGFQDYRGGGHFSGRITAPLVFAGAVCKQILKRKGVVIGAHILSIHAVQDRALEIETCTEQILAGFAGQELPVLDAQAGAAMREAILEAKKQGDSVGGVIECAAVGLAAGIGDPFFDSVESVLSHILFAIPGVKGVAFGGGFAMASQRGSQCNDPFYYDGQGRVRTRTNVNGGVNGGITNGMPLCFQVACRPTASIAKEQDTVSLEKKQPAKLIVHGRHDPCIVPRAVPVVEAAAAIAILDMMGGRRA</sequence>
<evidence type="ECO:0000256" key="5">
    <source>
        <dbReference type="ARBA" id="ARBA00022630"/>
    </source>
</evidence>
<feature type="binding site" evidence="11">
    <location>
        <position position="332"/>
    </location>
    <ligand>
        <name>FMN</name>
        <dbReference type="ChEBI" id="CHEBI:58210"/>
    </ligand>
</feature>
<reference evidence="12" key="1">
    <citation type="submission" date="2020-08" db="EMBL/GenBank/DDBJ databases">
        <title>Genome public.</title>
        <authorList>
            <person name="Liu C."/>
            <person name="Sun Q."/>
        </authorList>
    </citation>
    <scope>NUCLEOTIDE SEQUENCE</scope>
    <source>
        <strain evidence="12">NSJ-44</strain>
    </source>
</reference>
<evidence type="ECO:0000313" key="13">
    <source>
        <dbReference type="Proteomes" id="UP000654279"/>
    </source>
</evidence>
<evidence type="ECO:0000256" key="8">
    <source>
        <dbReference type="ARBA" id="ARBA00022857"/>
    </source>
</evidence>
<evidence type="ECO:0000256" key="4">
    <source>
        <dbReference type="ARBA" id="ARBA00022605"/>
    </source>
</evidence>
<evidence type="ECO:0000256" key="7">
    <source>
        <dbReference type="ARBA" id="ARBA00022827"/>
    </source>
</evidence>
<dbReference type="NCBIfam" id="NF003793">
    <property type="entry name" value="PRK05382.1"/>
    <property type="match status" value="1"/>
</dbReference>
<keyword evidence="6 11" id="KW-0288">FMN</keyword>
<dbReference type="InterPro" id="IPR035904">
    <property type="entry name" value="Chorismate_synth_AroC_sf"/>
</dbReference>
<comment type="catalytic activity">
    <reaction evidence="11">
        <text>5-O-(1-carboxyvinyl)-3-phosphoshikimate = chorismate + phosphate</text>
        <dbReference type="Rhea" id="RHEA:21020"/>
        <dbReference type="ChEBI" id="CHEBI:29748"/>
        <dbReference type="ChEBI" id="CHEBI:43474"/>
        <dbReference type="ChEBI" id="CHEBI:57701"/>
        <dbReference type="EC" id="4.2.3.5"/>
    </reaction>
</comment>
<evidence type="ECO:0000256" key="11">
    <source>
        <dbReference type="HAMAP-Rule" id="MF_00300"/>
    </source>
</evidence>
<comment type="pathway">
    <text evidence="1 11">Metabolic intermediate biosynthesis; chorismate biosynthesis; chorismate from D-erythrose 4-phosphate and phosphoenolpyruvate: step 7/7.</text>
</comment>
<dbReference type="InterPro" id="IPR020541">
    <property type="entry name" value="Chorismate_synthase_CS"/>
</dbReference>
<dbReference type="GO" id="GO:0009073">
    <property type="term" value="P:aromatic amino acid family biosynthetic process"/>
    <property type="evidence" value="ECO:0007669"/>
    <property type="project" value="UniProtKB-KW"/>
</dbReference>
<comment type="similarity">
    <text evidence="2 11">Belongs to the chorismate synthase family.</text>
</comment>
<comment type="cofactor">
    <cofactor evidence="11">
        <name>FMNH2</name>
        <dbReference type="ChEBI" id="CHEBI:57618"/>
    </cofactor>
    <text evidence="11">Reduced FMN (FMNH(2)).</text>
</comment>
<evidence type="ECO:0000256" key="9">
    <source>
        <dbReference type="ARBA" id="ARBA00023141"/>
    </source>
</evidence>
<dbReference type="PANTHER" id="PTHR21085:SF0">
    <property type="entry name" value="CHORISMATE SYNTHASE"/>
    <property type="match status" value="1"/>
</dbReference>